<evidence type="ECO:0008006" key="3">
    <source>
        <dbReference type="Google" id="ProtNLM"/>
    </source>
</evidence>
<name>A0ABN8XWY4_RANTA</name>
<dbReference type="Proteomes" id="UP001176941">
    <property type="component" value="Chromosome 11"/>
</dbReference>
<dbReference type="EMBL" id="OX459947">
    <property type="protein sequence ID" value="CAI9153892.1"/>
    <property type="molecule type" value="Genomic_DNA"/>
</dbReference>
<gene>
    <name evidence="1" type="ORF">MRATA1EN1_LOCUS2854</name>
</gene>
<evidence type="ECO:0000313" key="2">
    <source>
        <dbReference type="Proteomes" id="UP001176941"/>
    </source>
</evidence>
<protein>
    <recommendedName>
        <fullName evidence="3">Solute carrier family 40 protein</fullName>
    </recommendedName>
</protein>
<sequence>MPGLPPSPRLAGPGPGLARLCPRGAAASGHLFAVRVYTMTSTQVSHFTSFWGLISLVVPLGNELVPCSQSEHQLWVIAALIFCRALSSVAGGVTASAEREGYRALVTADFSLV</sequence>
<proteinExistence type="predicted"/>
<reference evidence="1" key="1">
    <citation type="submission" date="2023-04" db="EMBL/GenBank/DDBJ databases">
        <authorList>
            <consortium name="ELIXIR-Norway"/>
        </authorList>
    </citation>
    <scope>NUCLEOTIDE SEQUENCE [LARGE SCALE GENOMIC DNA]</scope>
</reference>
<accession>A0ABN8XWY4</accession>
<organism evidence="1 2">
    <name type="scientific">Rangifer tarandus platyrhynchus</name>
    <name type="common">Svalbard reindeer</name>
    <dbReference type="NCBI Taxonomy" id="3082113"/>
    <lineage>
        <taxon>Eukaryota</taxon>
        <taxon>Metazoa</taxon>
        <taxon>Chordata</taxon>
        <taxon>Craniata</taxon>
        <taxon>Vertebrata</taxon>
        <taxon>Euteleostomi</taxon>
        <taxon>Mammalia</taxon>
        <taxon>Eutheria</taxon>
        <taxon>Laurasiatheria</taxon>
        <taxon>Artiodactyla</taxon>
        <taxon>Ruminantia</taxon>
        <taxon>Pecora</taxon>
        <taxon>Cervidae</taxon>
        <taxon>Odocoileinae</taxon>
        <taxon>Rangifer</taxon>
    </lineage>
</organism>
<keyword evidence="2" id="KW-1185">Reference proteome</keyword>
<evidence type="ECO:0000313" key="1">
    <source>
        <dbReference type="EMBL" id="CAI9153892.1"/>
    </source>
</evidence>